<dbReference type="KEGG" id="vg:24171988"/>
<reference evidence="1 2" key="1">
    <citation type="submission" date="2013-12" db="EMBL/GenBank/DDBJ databases">
        <title>Ecological redundancy of diverse viral populations within a natural community.</title>
        <authorList>
            <person name="Gregory A.C."/>
            <person name="LaButti K."/>
            <person name="Copeland A."/>
            <person name="Woyke T."/>
            <person name="Sullivan M.B."/>
        </authorList>
    </citation>
    <scope>NUCLEOTIDE SEQUENCE [LARGE SCALE GENOMIC DNA]</scope>
    <source>
        <strain evidence="1">Syn7803C8</strain>
    </source>
</reference>
<organism evidence="1 2">
    <name type="scientific">Synechococcus phage ACG-2014f_Syn7803C8</name>
    <dbReference type="NCBI Taxonomy" id="2790336"/>
    <lineage>
        <taxon>Viruses</taxon>
        <taxon>Duplodnaviria</taxon>
        <taxon>Heunggongvirae</taxon>
        <taxon>Uroviricota</taxon>
        <taxon>Caudoviricetes</taxon>
        <taxon>Pantevenvirales</taxon>
        <taxon>Kyanoviridae</taxon>
        <taxon>Atlauavirus</taxon>
        <taxon>Atlauavirus tusconc8</taxon>
    </lineage>
</organism>
<evidence type="ECO:0000313" key="1">
    <source>
        <dbReference type="EMBL" id="AIX21460.1"/>
    </source>
</evidence>
<dbReference type="Proteomes" id="UP000185321">
    <property type="component" value="Segment"/>
</dbReference>
<dbReference type="EMBL" id="KJ019058">
    <property type="protein sequence ID" value="AIX21460.1"/>
    <property type="molecule type" value="Genomic_DNA"/>
</dbReference>
<gene>
    <name evidence="1" type="ORF">Syn7803C8_136</name>
</gene>
<sequence>MIKIVFSEVDSPTDSDQAISLNNSSGVRAINCSKKPYLLYLIDNISGETRSLTLVSNESLILKKHSYDKVYASSKTVRIAGVSIY</sequence>
<dbReference type="RefSeq" id="YP_009134349.1">
    <property type="nucleotide sequence ID" value="NC_026927.1"/>
</dbReference>
<accession>A0A0E3F7A2</accession>
<protein>
    <submittedName>
        <fullName evidence="1">Uncharacterized protein</fullName>
    </submittedName>
</protein>
<keyword evidence="2" id="KW-1185">Reference proteome</keyword>
<evidence type="ECO:0000313" key="2">
    <source>
        <dbReference type="Proteomes" id="UP000185321"/>
    </source>
</evidence>
<proteinExistence type="predicted"/>
<name>A0A0E3F7A2_9CAUD</name>